<dbReference type="InterPro" id="IPR013324">
    <property type="entry name" value="RNA_pol_sigma_r3/r4-like"/>
</dbReference>
<gene>
    <name evidence="8" type="ORF">GCM10010170_110380</name>
</gene>
<feature type="domain" description="RNA polymerase sigma-70 region 2" evidence="5">
    <location>
        <begin position="14"/>
        <end position="72"/>
    </location>
</feature>
<dbReference type="PANTHER" id="PTHR47756:SF2">
    <property type="entry name" value="BLL6612 PROTEIN"/>
    <property type="match status" value="1"/>
</dbReference>
<dbReference type="Pfam" id="PF04542">
    <property type="entry name" value="Sigma70_r2"/>
    <property type="match status" value="1"/>
</dbReference>
<dbReference type="RefSeq" id="WP_344620922.1">
    <property type="nucleotide sequence ID" value="NZ_BAAARV010000142.1"/>
</dbReference>
<keyword evidence="4" id="KW-0804">Transcription</keyword>
<dbReference type="Pfam" id="PF08281">
    <property type="entry name" value="Sigma70_r4_2"/>
    <property type="match status" value="1"/>
</dbReference>
<accession>A0ABP5VAT3</accession>
<keyword evidence="3" id="KW-0731">Sigma factor</keyword>
<evidence type="ECO:0000259" key="7">
    <source>
        <dbReference type="Pfam" id="PF20239"/>
    </source>
</evidence>
<evidence type="ECO:0000259" key="6">
    <source>
        <dbReference type="Pfam" id="PF08281"/>
    </source>
</evidence>
<keyword evidence="2" id="KW-0805">Transcription regulation</keyword>
<evidence type="ECO:0000256" key="2">
    <source>
        <dbReference type="ARBA" id="ARBA00023015"/>
    </source>
</evidence>
<keyword evidence="9" id="KW-1185">Reference proteome</keyword>
<dbReference type="Proteomes" id="UP001501444">
    <property type="component" value="Unassembled WGS sequence"/>
</dbReference>
<comment type="caution">
    <text evidence="8">The sequence shown here is derived from an EMBL/GenBank/DDBJ whole genome shotgun (WGS) entry which is preliminary data.</text>
</comment>
<dbReference type="Gene3D" id="1.10.10.10">
    <property type="entry name" value="Winged helix-like DNA-binding domain superfamily/Winged helix DNA-binding domain"/>
    <property type="match status" value="1"/>
</dbReference>
<dbReference type="EMBL" id="BAAARV010000142">
    <property type="protein sequence ID" value="GAA2395507.1"/>
    <property type="molecule type" value="Genomic_DNA"/>
</dbReference>
<feature type="domain" description="RNA polymerase sigma factor 70 region 4 type 2" evidence="6">
    <location>
        <begin position="105"/>
        <end position="155"/>
    </location>
</feature>
<organism evidence="8 9">
    <name type="scientific">Dactylosporangium salmoneum</name>
    <dbReference type="NCBI Taxonomy" id="53361"/>
    <lineage>
        <taxon>Bacteria</taxon>
        <taxon>Bacillati</taxon>
        <taxon>Actinomycetota</taxon>
        <taxon>Actinomycetes</taxon>
        <taxon>Micromonosporales</taxon>
        <taxon>Micromonosporaceae</taxon>
        <taxon>Dactylosporangium</taxon>
    </lineage>
</organism>
<dbReference type="PANTHER" id="PTHR47756">
    <property type="entry name" value="BLL6612 PROTEIN-RELATED"/>
    <property type="match status" value="1"/>
</dbReference>
<dbReference type="SUPFAM" id="SSF88946">
    <property type="entry name" value="Sigma2 domain of RNA polymerase sigma factors"/>
    <property type="match status" value="1"/>
</dbReference>
<evidence type="ECO:0000256" key="1">
    <source>
        <dbReference type="ARBA" id="ARBA00010641"/>
    </source>
</evidence>
<dbReference type="InterPro" id="IPR013249">
    <property type="entry name" value="RNA_pol_sigma70_r4_t2"/>
</dbReference>
<protein>
    <submittedName>
        <fullName evidence="8">RNA polymerase sigma factor</fullName>
    </submittedName>
</protein>
<sequence>MPLDAVFRSQWGRVLATLVGALGDVELAEEAAAEAFAIAAERWPRDGEPPNPTGWLILTARNRAVDLLRRRRVLAEKTRLIARDLEEAGPARPEAFMDERLELIFMCCHPALGLDAQVALTLRALGGLSTEEIALAFLVPFETMSKRLSRAKRKIRDAAIPFAVPPDHQLPDRLAAVLAVVYLIFNEGWGGGRVDLAAEAISLGRALAELMPDESEALGLLALMLLHDARRAARLRDGVVVPLDEQDRTRWDARQIEEGRALLRRAVGRRQTGPYLVQAAIADLYLQQPRDWRQIAALYATLARLTRSPIVELNRAVAVAELDGPEAALALLDDLDLDHYRYFHSTRADLLRRADRPGEARDAYRRALDLARTDPERRFLQSRLAELG</sequence>
<dbReference type="InterPro" id="IPR036388">
    <property type="entry name" value="WH-like_DNA-bd_sf"/>
</dbReference>
<evidence type="ECO:0000313" key="8">
    <source>
        <dbReference type="EMBL" id="GAA2395507.1"/>
    </source>
</evidence>
<evidence type="ECO:0000256" key="3">
    <source>
        <dbReference type="ARBA" id="ARBA00023082"/>
    </source>
</evidence>
<reference evidence="9" key="1">
    <citation type="journal article" date="2019" name="Int. J. Syst. Evol. Microbiol.">
        <title>The Global Catalogue of Microorganisms (GCM) 10K type strain sequencing project: providing services to taxonomists for standard genome sequencing and annotation.</title>
        <authorList>
            <consortium name="The Broad Institute Genomics Platform"/>
            <consortium name="The Broad Institute Genome Sequencing Center for Infectious Disease"/>
            <person name="Wu L."/>
            <person name="Ma J."/>
        </authorList>
    </citation>
    <scope>NUCLEOTIDE SEQUENCE [LARGE SCALE GENOMIC DNA]</scope>
    <source>
        <strain evidence="9">JCM 3272</strain>
    </source>
</reference>
<comment type="similarity">
    <text evidence="1">Belongs to the sigma-70 factor family. ECF subfamily.</text>
</comment>
<evidence type="ECO:0000259" key="5">
    <source>
        <dbReference type="Pfam" id="PF04542"/>
    </source>
</evidence>
<proteinExistence type="inferred from homology"/>
<dbReference type="InterPro" id="IPR046531">
    <property type="entry name" value="DUF6596"/>
</dbReference>
<name>A0ABP5VAT3_9ACTN</name>
<evidence type="ECO:0000256" key="4">
    <source>
        <dbReference type="ARBA" id="ARBA00023163"/>
    </source>
</evidence>
<evidence type="ECO:0000313" key="9">
    <source>
        <dbReference type="Proteomes" id="UP001501444"/>
    </source>
</evidence>
<feature type="domain" description="DUF6596" evidence="7">
    <location>
        <begin position="173"/>
        <end position="266"/>
    </location>
</feature>
<dbReference type="Gene3D" id="1.10.1740.10">
    <property type="match status" value="1"/>
</dbReference>
<dbReference type="InterPro" id="IPR013325">
    <property type="entry name" value="RNA_pol_sigma_r2"/>
</dbReference>
<dbReference type="SUPFAM" id="SSF88659">
    <property type="entry name" value="Sigma3 and sigma4 domains of RNA polymerase sigma factors"/>
    <property type="match status" value="1"/>
</dbReference>
<dbReference type="Pfam" id="PF20239">
    <property type="entry name" value="DUF6596"/>
    <property type="match status" value="1"/>
</dbReference>
<dbReference type="InterPro" id="IPR007627">
    <property type="entry name" value="RNA_pol_sigma70_r2"/>
</dbReference>